<gene>
    <name evidence="3" type="ORF">MCOR_30086</name>
</gene>
<evidence type="ECO:0000313" key="3">
    <source>
        <dbReference type="EMBL" id="CAC5395411.1"/>
    </source>
</evidence>
<accession>A0A6J8CI78</accession>
<evidence type="ECO:0000259" key="2">
    <source>
        <dbReference type="PROSITE" id="PS51406"/>
    </source>
</evidence>
<dbReference type="EMBL" id="CACVKT020005506">
    <property type="protein sequence ID" value="CAC5395411.1"/>
    <property type="molecule type" value="Genomic_DNA"/>
</dbReference>
<reference evidence="3 4" key="1">
    <citation type="submission" date="2020-06" db="EMBL/GenBank/DDBJ databases">
        <authorList>
            <person name="Li R."/>
            <person name="Bekaert M."/>
        </authorList>
    </citation>
    <scope>NUCLEOTIDE SEQUENCE [LARGE SCALE GENOMIC DNA]</scope>
    <source>
        <strain evidence="4">wild</strain>
    </source>
</reference>
<sequence length="380" mass="42598">MAYKPDLSGIKSTVSELAKCGNKNVGKLGKVEHTAAEKGDSWICGFSKGGNRSGSSSDDDEGEMNILKDCNFSCFIYLLQIKITRVYSRVKGKQFSSSDGITGTNYVSSTVECAYLCANFDPCCAASFNNISNTCILNSDCISETEITLGSNVMTKTRVVSSNILRDCSELQPGHYDGIYKIQPENGPEMNVYCDMTTNGGGWTVVQRRLNGEIEFMMGWRSYKEGFGHVYSEYWLGNDNIHAIVRQSGRLYKVRIEVEDFEGFSAYSAYSEFYVDSEETNYTLTIGQYSGNAGDAMMDVDKDSLSGMMFSTWDRDNDESHFHCSYLKGSAWWFNDCSRANINGLYTGHAYLLGYPDRSVHWKTWQSNSLKKTEMKIKPI</sequence>
<dbReference type="SMART" id="SM00186">
    <property type="entry name" value="FBG"/>
    <property type="match status" value="1"/>
</dbReference>
<protein>
    <recommendedName>
        <fullName evidence="2">Fibrinogen C-terminal domain-containing protein</fullName>
    </recommendedName>
</protein>
<feature type="domain" description="Fibrinogen C-terminal" evidence="2">
    <location>
        <begin position="159"/>
        <end position="380"/>
    </location>
</feature>
<dbReference type="GO" id="GO:0005615">
    <property type="term" value="C:extracellular space"/>
    <property type="evidence" value="ECO:0007669"/>
    <property type="project" value="TreeGrafter"/>
</dbReference>
<dbReference type="CDD" id="cd00087">
    <property type="entry name" value="FReD"/>
    <property type="match status" value="1"/>
</dbReference>
<dbReference type="Pfam" id="PF00147">
    <property type="entry name" value="Fibrinogen_C"/>
    <property type="match status" value="1"/>
</dbReference>
<dbReference type="SUPFAM" id="SSF56496">
    <property type="entry name" value="Fibrinogen C-terminal domain-like"/>
    <property type="match status" value="1"/>
</dbReference>
<dbReference type="Gene3D" id="3.90.215.10">
    <property type="entry name" value="Gamma Fibrinogen, chain A, domain 1"/>
    <property type="match status" value="1"/>
</dbReference>
<proteinExistence type="predicted"/>
<name>A0A6J8CI78_MYTCO</name>
<organism evidence="3 4">
    <name type="scientific">Mytilus coruscus</name>
    <name type="common">Sea mussel</name>
    <dbReference type="NCBI Taxonomy" id="42192"/>
    <lineage>
        <taxon>Eukaryota</taxon>
        <taxon>Metazoa</taxon>
        <taxon>Spiralia</taxon>
        <taxon>Lophotrochozoa</taxon>
        <taxon>Mollusca</taxon>
        <taxon>Bivalvia</taxon>
        <taxon>Autobranchia</taxon>
        <taxon>Pteriomorphia</taxon>
        <taxon>Mytilida</taxon>
        <taxon>Mytiloidea</taxon>
        <taxon>Mytilidae</taxon>
        <taxon>Mytilinae</taxon>
        <taxon>Mytilus</taxon>
    </lineage>
</organism>
<evidence type="ECO:0000256" key="1">
    <source>
        <dbReference type="ARBA" id="ARBA00023157"/>
    </source>
</evidence>
<keyword evidence="1" id="KW-1015">Disulfide bond</keyword>
<keyword evidence="4" id="KW-1185">Reference proteome</keyword>
<dbReference type="InterPro" id="IPR002181">
    <property type="entry name" value="Fibrinogen_a/b/g_C_dom"/>
</dbReference>
<dbReference type="InterPro" id="IPR014716">
    <property type="entry name" value="Fibrinogen_a/b/g_C_1"/>
</dbReference>
<dbReference type="PROSITE" id="PS51406">
    <property type="entry name" value="FIBRINOGEN_C_2"/>
    <property type="match status" value="1"/>
</dbReference>
<dbReference type="OrthoDB" id="7940501at2759"/>
<dbReference type="InterPro" id="IPR036056">
    <property type="entry name" value="Fibrinogen-like_C"/>
</dbReference>
<dbReference type="PROSITE" id="PS00514">
    <property type="entry name" value="FIBRINOGEN_C_1"/>
    <property type="match status" value="1"/>
</dbReference>
<dbReference type="InterPro" id="IPR050373">
    <property type="entry name" value="Fibrinogen_C-term_domain"/>
</dbReference>
<dbReference type="PANTHER" id="PTHR19143">
    <property type="entry name" value="FIBRINOGEN/TENASCIN/ANGIOPOEITIN"/>
    <property type="match status" value="1"/>
</dbReference>
<dbReference type="InterPro" id="IPR020837">
    <property type="entry name" value="Fibrinogen_CS"/>
</dbReference>
<dbReference type="AlphaFoldDB" id="A0A6J8CI78"/>
<evidence type="ECO:0000313" key="4">
    <source>
        <dbReference type="Proteomes" id="UP000507470"/>
    </source>
</evidence>
<dbReference type="NCBIfam" id="NF040941">
    <property type="entry name" value="GGGWT_bact"/>
    <property type="match status" value="1"/>
</dbReference>
<dbReference type="Proteomes" id="UP000507470">
    <property type="component" value="Unassembled WGS sequence"/>
</dbReference>